<evidence type="ECO:0000313" key="3">
    <source>
        <dbReference type="Proteomes" id="UP000050761"/>
    </source>
</evidence>
<evidence type="ECO:0000313" key="2">
    <source>
        <dbReference type="EMBL" id="VDO25341.1"/>
    </source>
</evidence>
<accession>A0A3P7TUP9</accession>
<dbReference type="AlphaFoldDB" id="A0A183F8F7"/>
<evidence type="ECO:0000313" key="4">
    <source>
        <dbReference type="WBParaSite" id="HPBE_0000244901-mRNA-1"/>
    </source>
</evidence>
<feature type="transmembrane region" description="Helical" evidence="1">
    <location>
        <begin position="19"/>
        <end position="37"/>
    </location>
</feature>
<keyword evidence="1" id="KW-1133">Transmembrane helix</keyword>
<proteinExistence type="predicted"/>
<protein>
    <submittedName>
        <fullName evidence="4">G protein-coupled receptor</fullName>
    </submittedName>
</protein>
<dbReference type="WBParaSite" id="HPBE_0000244901-mRNA-1">
    <property type="protein sequence ID" value="HPBE_0000244901-mRNA-1"/>
    <property type="gene ID" value="HPBE_0000244901"/>
</dbReference>
<keyword evidence="3" id="KW-1185">Reference proteome</keyword>
<reference evidence="4" key="2">
    <citation type="submission" date="2019-09" db="UniProtKB">
        <authorList>
            <consortium name="WormBaseParasite"/>
        </authorList>
    </citation>
    <scope>IDENTIFICATION</scope>
</reference>
<dbReference type="InterPro" id="IPR019422">
    <property type="entry name" value="7TM_GPCR_serpentine_rcpt_Srh"/>
</dbReference>
<gene>
    <name evidence="2" type="ORF">HPBE_LOCUS2450</name>
</gene>
<dbReference type="OrthoDB" id="5865150at2759"/>
<dbReference type="Proteomes" id="UP000050761">
    <property type="component" value="Unassembled WGS sequence"/>
</dbReference>
<organism evidence="3 4">
    <name type="scientific">Heligmosomoides polygyrus</name>
    <name type="common">Parasitic roundworm</name>
    <dbReference type="NCBI Taxonomy" id="6339"/>
    <lineage>
        <taxon>Eukaryota</taxon>
        <taxon>Metazoa</taxon>
        <taxon>Ecdysozoa</taxon>
        <taxon>Nematoda</taxon>
        <taxon>Chromadorea</taxon>
        <taxon>Rhabditida</taxon>
        <taxon>Rhabditina</taxon>
        <taxon>Rhabditomorpha</taxon>
        <taxon>Strongyloidea</taxon>
        <taxon>Heligmosomidae</taxon>
        <taxon>Heligmosomoides</taxon>
    </lineage>
</organism>
<feature type="transmembrane region" description="Helical" evidence="1">
    <location>
        <begin position="98"/>
        <end position="117"/>
    </location>
</feature>
<keyword evidence="1" id="KW-0472">Membrane</keyword>
<accession>A0A183F8F7</accession>
<keyword evidence="1" id="KW-0812">Transmembrane</keyword>
<name>A0A183F8F7_HELPZ</name>
<sequence length="284" mass="33229">MIKCHLDEEPRAYITSMRILSAVTLPVDLFGVYCIVAKSPPIMKEYSRLLLIYQILATLTDTWTNMMFIPVAFLPFPITYHVGLVLPRVHMKYCYMQIAWLCLISTTMGAVVQLFVFRWQSLLMNDHPLRLRKKVIKAIVTTNFILFNIKPLYAEVGRPFARYIRRCLPFLLLDFHHSIIQFNLLIQHQINLHNIFKPSLNPIFEVLVRFKILLFLPDQLLYCFPCESCNLWFCIVMPLFSDSRCHFVELATVCGSSKCLSNSESFPVNHSSYIHQRLKRIFLS</sequence>
<dbReference type="EMBL" id="UZAH01003697">
    <property type="protein sequence ID" value="VDO25341.1"/>
    <property type="molecule type" value="Genomic_DNA"/>
</dbReference>
<dbReference type="Pfam" id="PF10318">
    <property type="entry name" value="7TM_GPCR_Srh"/>
    <property type="match status" value="1"/>
</dbReference>
<reference evidence="2 3" key="1">
    <citation type="submission" date="2018-11" db="EMBL/GenBank/DDBJ databases">
        <authorList>
            <consortium name="Pathogen Informatics"/>
        </authorList>
    </citation>
    <scope>NUCLEOTIDE SEQUENCE [LARGE SCALE GENOMIC DNA]</scope>
</reference>
<feature type="transmembrane region" description="Helical" evidence="1">
    <location>
        <begin position="49"/>
        <end position="78"/>
    </location>
</feature>
<evidence type="ECO:0000256" key="1">
    <source>
        <dbReference type="SAM" id="Phobius"/>
    </source>
</evidence>